<keyword evidence="2" id="KW-1185">Reference proteome</keyword>
<dbReference type="InterPro" id="IPR025293">
    <property type="entry name" value="YfiR/HmsC-like"/>
</dbReference>
<name>A0ABV6Z174_UNCC1</name>
<dbReference type="EMBL" id="JBHPBY010000279">
    <property type="protein sequence ID" value="MFC1852192.1"/>
    <property type="molecule type" value="Genomic_DNA"/>
</dbReference>
<gene>
    <name evidence="1" type="ORF">ACFL27_18510</name>
</gene>
<comment type="caution">
    <text evidence="1">The sequence shown here is derived from an EMBL/GenBank/DDBJ whole genome shotgun (WGS) entry which is preliminary data.</text>
</comment>
<dbReference type="Proteomes" id="UP001594351">
    <property type="component" value="Unassembled WGS sequence"/>
</dbReference>
<evidence type="ECO:0000313" key="1">
    <source>
        <dbReference type="EMBL" id="MFC1852192.1"/>
    </source>
</evidence>
<proteinExistence type="predicted"/>
<dbReference type="Pfam" id="PF13689">
    <property type="entry name" value="DUF4154"/>
    <property type="match status" value="1"/>
</dbReference>
<evidence type="ECO:0000313" key="2">
    <source>
        <dbReference type="Proteomes" id="UP001594351"/>
    </source>
</evidence>
<reference evidence="1 2" key="1">
    <citation type="submission" date="2024-09" db="EMBL/GenBank/DDBJ databases">
        <title>Laminarin stimulates single cell rates of sulfate reduction while oxygen inhibits transcriptomic activity in coastal marine sediment.</title>
        <authorList>
            <person name="Lindsay M."/>
            <person name="Orcutt B."/>
            <person name="Emerson D."/>
            <person name="Stepanauskas R."/>
            <person name="D'Angelo T."/>
        </authorList>
    </citation>
    <scope>NUCLEOTIDE SEQUENCE [LARGE SCALE GENOMIC DNA]</scope>
    <source>
        <strain evidence="1">SAG AM-311-K15</strain>
    </source>
</reference>
<protein>
    <submittedName>
        <fullName evidence="1">YfiR family protein</fullName>
    </submittedName>
</protein>
<sequence>MKNSDYMRNILLILFMFVFSFSLISGADDSLQNTPEFSAKVKAVFIFNMLKYVQWPDDSAISSYDIVILGESSIARPLQKIAETRSVNKKPLRIRLEQNIEQIQNCHVLFISSTVEPQINGILKTLEQRHILTIGDLEGLGARGVIINFILVEGKIKFEINSQAAKRASLQLSSQLLKLAKLVHDDKG</sequence>
<accession>A0ABV6Z174</accession>
<organism evidence="1 2">
    <name type="scientific">candidate division CSSED10-310 bacterium</name>
    <dbReference type="NCBI Taxonomy" id="2855610"/>
    <lineage>
        <taxon>Bacteria</taxon>
        <taxon>Bacteria division CSSED10-310</taxon>
    </lineage>
</organism>